<dbReference type="InterPro" id="IPR010221">
    <property type="entry name" value="VCBS_dom"/>
</dbReference>
<dbReference type="InterPro" id="IPR001343">
    <property type="entry name" value="Hemolysn_Ca-bd"/>
</dbReference>
<dbReference type="SUPFAM" id="SSF49313">
    <property type="entry name" value="Cadherin-like"/>
    <property type="match status" value="1"/>
</dbReference>
<dbReference type="InterPro" id="IPR040853">
    <property type="entry name" value="RapA2_cadherin-like"/>
</dbReference>
<keyword evidence="4" id="KW-1185">Reference proteome</keyword>
<dbReference type="Proteomes" id="UP000326061">
    <property type="component" value="Chromosome"/>
</dbReference>
<dbReference type="AlphaFoldDB" id="A0AAJ4A3D9"/>
<dbReference type="RefSeq" id="WP_152299203.1">
    <property type="nucleotide sequence ID" value="NZ_CP041166.1"/>
</dbReference>
<dbReference type="Gene3D" id="2.150.10.10">
    <property type="entry name" value="Serralysin-like metalloprotease, C-terminal"/>
    <property type="match status" value="1"/>
</dbReference>
<accession>A0AAJ4A3D9</accession>
<dbReference type="PROSITE" id="PS50268">
    <property type="entry name" value="CADHERIN_2"/>
    <property type="match status" value="2"/>
</dbReference>
<dbReference type="InterPro" id="IPR002126">
    <property type="entry name" value="Cadherin-like_dom"/>
</dbReference>
<dbReference type="GO" id="GO:0007156">
    <property type="term" value="P:homophilic cell adhesion via plasma membrane adhesion molecules"/>
    <property type="evidence" value="ECO:0007669"/>
    <property type="project" value="InterPro"/>
</dbReference>
<name>A0AAJ4A3D9_9BACT</name>
<dbReference type="Pfam" id="PF00353">
    <property type="entry name" value="HemolysinCabind"/>
    <property type="match status" value="1"/>
</dbReference>
<dbReference type="InterPro" id="IPR011049">
    <property type="entry name" value="Serralysin-like_metalloprot_C"/>
</dbReference>
<dbReference type="SUPFAM" id="SSF51120">
    <property type="entry name" value="beta-Roll"/>
    <property type="match status" value="1"/>
</dbReference>
<dbReference type="Pfam" id="PF17963">
    <property type="entry name" value="Big_9"/>
    <property type="match status" value="1"/>
</dbReference>
<dbReference type="CDD" id="cd11304">
    <property type="entry name" value="Cadherin_repeat"/>
    <property type="match status" value="1"/>
</dbReference>
<dbReference type="Pfam" id="PF17803">
    <property type="entry name" value="Cadherin_4"/>
    <property type="match status" value="1"/>
</dbReference>
<gene>
    <name evidence="3" type="ORF">FJR47_04170</name>
</gene>
<feature type="domain" description="Cadherin" evidence="2">
    <location>
        <begin position="377"/>
        <end position="495"/>
    </location>
</feature>
<dbReference type="PRINTS" id="PR00313">
    <property type="entry name" value="CABNDNGRPT"/>
</dbReference>
<evidence type="ECO:0000313" key="3">
    <source>
        <dbReference type="EMBL" id="QFR43140.1"/>
    </source>
</evidence>
<dbReference type="Gene3D" id="2.60.40.2810">
    <property type="match status" value="1"/>
</dbReference>
<dbReference type="InterPro" id="IPR015919">
    <property type="entry name" value="Cadherin-like_sf"/>
</dbReference>
<evidence type="ECO:0000259" key="2">
    <source>
        <dbReference type="PROSITE" id="PS50268"/>
    </source>
</evidence>
<protein>
    <recommendedName>
        <fullName evidence="2">Cadherin domain-containing protein</fullName>
    </recommendedName>
</protein>
<organism evidence="3 4">
    <name type="scientific">Sulfurimonas xiamenensis</name>
    <dbReference type="NCBI Taxonomy" id="2590021"/>
    <lineage>
        <taxon>Bacteria</taxon>
        <taxon>Pseudomonadati</taxon>
        <taxon>Campylobacterota</taxon>
        <taxon>Epsilonproteobacteria</taxon>
        <taxon>Campylobacterales</taxon>
        <taxon>Sulfurimonadaceae</taxon>
        <taxon>Sulfurimonas</taxon>
    </lineage>
</organism>
<dbReference type="KEGG" id="suln:FJR47_04170"/>
<sequence>MATGKIVGQIEVSEGNIKILGVDGVVREPGFEGYLYENEQVISEDPTALFQIKFLALPEASAYTGVFRILADGSVIHGRDAMESIASDESLVEILETAEVKEDSEDLETAAGEEEAEGSTAFTETDIVADSSVLGFNRGENSELGFGITEYGSEDSTNGVALPAITSPNNTIFDENDTDPVMQVKASGASAIEYSISGLDSDLFDINPLTGLLTFKDSPDYENPKDFNEDNEYNMYVTATDSFGNYTTQLLSVFVNNVNEPVTAYDDTVDAIEDIVLNSTINLNENDYDVDGDDLTVEAGTYTTAQGGTIVIAEDGSYTYTPKTNFNGTDSVNYTVTDGEFSDVGTLTINVVPANDAPVITDGPDIDSLNETNAALIATGTMTVSDVDTTDNVTASVDGIVVTGTSDRTDAAAPTDAQLKAMFSVTPTDIIDGTENSDTLTWNFNSGSEAFDYLAAGETLILTYTVKATDDAGTPLSDTETVTITITGTNDKPTIESNTIYATEDIDYTITLADFIGFDDIDGDEMSAIRIDTLPSNGVLNLDGDPVAVGDEISVVDINSGLLYLTTPNNGSDTSFTFSASDGTDWSSSQTMNIDITPVTDTVKTDTLSVIMDVLPPVIDTSTLTMSDDINTASNIFETADGLKLTGPVGTVVQVNTEGNGLGIDSNSGSGDARDIDGALTEWLQIEFPTSTTLNTINIDIKHASDDVMTIQLYDASAAAITSGITYQIDGKGTVYILGSDGLIDGSLLSGNAAHTITISSTTAFAKMLISDDDSGASAGTDGFSVLNVYGTVSSTPDSYDSVIHLNGLGLGDTDGSEEISTITLSGFPAGSTITLSDGVTEIEADGYGNWVIDAADLGLSSTLTDLNDVEMTLTSPIAISSTFVPTVDIVTTEIGAGVPDSHTILGGTADDVLTGEEGNDYIDGGAGDDIIIGGEGNDYIDGGAGDDTIDGGAGNDTIEYDTLDTLIDAGDGSDALIGNAETINLANVDNIEVIQLSSGATVIGSGDANAINPSDVMDATDGNNTLVIESSDEGAYTINVDTTLLQFSENVDGYNIYTDDTVTLKIEDSIIVE</sequence>
<dbReference type="SMART" id="SM00112">
    <property type="entry name" value="CA"/>
    <property type="match status" value="1"/>
</dbReference>
<dbReference type="InterPro" id="IPR018511">
    <property type="entry name" value="Hemolysin-typ_Ca-bd_CS"/>
</dbReference>
<dbReference type="GO" id="GO:0005509">
    <property type="term" value="F:calcium ion binding"/>
    <property type="evidence" value="ECO:0007669"/>
    <property type="project" value="InterPro"/>
</dbReference>
<proteinExistence type="predicted"/>
<evidence type="ECO:0000313" key="4">
    <source>
        <dbReference type="Proteomes" id="UP000326061"/>
    </source>
</evidence>
<dbReference type="PROSITE" id="PS00330">
    <property type="entry name" value="HEMOLYSIN_CALCIUM"/>
    <property type="match status" value="3"/>
</dbReference>
<dbReference type="EMBL" id="CP041166">
    <property type="protein sequence ID" value="QFR43140.1"/>
    <property type="molecule type" value="Genomic_DNA"/>
</dbReference>
<reference evidence="4" key="1">
    <citation type="submission" date="2019-06" db="EMBL/GenBank/DDBJ databases">
        <title>Sulfurimonas gotlandica sp. nov., a chemoautotrophic and psychrotolerant epsilonproteobacterium isolated from a pelagic redoxcline, and an emended description of the genus Sulfurimonas.</title>
        <authorList>
            <person name="Wang S."/>
            <person name="Jiang L."/>
            <person name="Shao Z."/>
        </authorList>
    </citation>
    <scope>NUCLEOTIDE SEQUENCE [LARGE SCALE GENOMIC DNA]</scope>
    <source>
        <strain evidence="4">1-1N</strain>
    </source>
</reference>
<feature type="compositionally biased region" description="Acidic residues" evidence="1">
    <location>
        <begin position="102"/>
        <end position="117"/>
    </location>
</feature>
<evidence type="ECO:0000256" key="1">
    <source>
        <dbReference type="SAM" id="MobiDB-lite"/>
    </source>
</evidence>
<feature type="domain" description="Cadherin" evidence="2">
    <location>
        <begin position="154"/>
        <end position="263"/>
    </location>
</feature>
<feature type="region of interest" description="Disordered" evidence="1">
    <location>
        <begin position="102"/>
        <end position="122"/>
    </location>
</feature>
<dbReference type="GO" id="GO:0016020">
    <property type="term" value="C:membrane"/>
    <property type="evidence" value="ECO:0007669"/>
    <property type="project" value="InterPro"/>
</dbReference>
<dbReference type="NCBIfam" id="TIGR01965">
    <property type="entry name" value="VCBS_repeat"/>
    <property type="match status" value="1"/>
</dbReference>